<dbReference type="Proteomes" id="UP001589575">
    <property type="component" value="Unassembled WGS sequence"/>
</dbReference>
<organism evidence="2 3">
    <name type="scientific">Citricoccus parietis</name>
    <dbReference type="NCBI Taxonomy" id="592307"/>
    <lineage>
        <taxon>Bacteria</taxon>
        <taxon>Bacillati</taxon>
        <taxon>Actinomycetota</taxon>
        <taxon>Actinomycetes</taxon>
        <taxon>Micrococcales</taxon>
        <taxon>Micrococcaceae</taxon>
        <taxon>Citricoccus</taxon>
    </lineage>
</organism>
<evidence type="ECO:0000256" key="1">
    <source>
        <dbReference type="SAM" id="MobiDB-lite"/>
    </source>
</evidence>
<reference evidence="2 3" key="1">
    <citation type="submission" date="2024-09" db="EMBL/GenBank/DDBJ databases">
        <authorList>
            <person name="Sun Q."/>
            <person name="Mori K."/>
        </authorList>
    </citation>
    <scope>NUCLEOTIDE SEQUENCE [LARGE SCALE GENOMIC DNA]</scope>
    <source>
        <strain evidence="2 3">CCM 7609</strain>
    </source>
</reference>
<protein>
    <submittedName>
        <fullName evidence="2">Uncharacterized protein</fullName>
    </submittedName>
</protein>
<sequence>MPGGCGPWRVCRSSSPPMTVIPPSWTRPRRACPGGWAGSTSSTCS</sequence>
<proteinExistence type="predicted"/>
<keyword evidence="3" id="KW-1185">Reference proteome</keyword>
<name>A0ABV5G548_9MICC</name>
<gene>
    <name evidence="2" type="ORF">ACFFX0_21270</name>
</gene>
<evidence type="ECO:0000313" key="3">
    <source>
        <dbReference type="Proteomes" id="UP001589575"/>
    </source>
</evidence>
<dbReference type="EMBL" id="JBHMFI010000001">
    <property type="protein sequence ID" value="MFB9073588.1"/>
    <property type="molecule type" value="Genomic_DNA"/>
</dbReference>
<comment type="caution">
    <text evidence="2">The sequence shown here is derived from an EMBL/GenBank/DDBJ whole genome shotgun (WGS) entry which is preliminary data.</text>
</comment>
<feature type="region of interest" description="Disordered" evidence="1">
    <location>
        <begin position="1"/>
        <end position="45"/>
    </location>
</feature>
<accession>A0ABV5G548</accession>
<evidence type="ECO:0000313" key="2">
    <source>
        <dbReference type="EMBL" id="MFB9073588.1"/>
    </source>
</evidence>